<evidence type="ECO:0000313" key="1">
    <source>
        <dbReference type="EMBL" id="KXU38134.1"/>
    </source>
</evidence>
<name>A0A139SUC9_9GAMM</name>
<dbReference type="Proteomes" id="UP000072660">
    <property type="component" value="Unassembled WGS sequence"/>
</dbReference>
<gene>
    <name evidence="1" type="ORF">AXE65_02605</name>
</gene>
<keyword evidence="2" id="KW-1185">Reference proteome</keyword>
<organism evidence="1 2">
    <name type="scientific">Ventosimonas gracilis</name>
    <dbReference type="NCBI Taxonomy" id="1680762"/>
    <lineage>
        <taxon>Bacteria</taxon>
        <taxon>Pseudomonadati</taxon>
        <taxon>Pseudomonadota</taxon>
        <taxon>Gammaproteobacteria</taxon>
        <taxon>Pseudomonadales</taxon>
        <taxon>Ventosimonadaceae</taxon>
        <taxon>Ventosimonas</taxon>
    </lineage>
</organism>
<accession>A0A139SUC9</accession>
<dbReference type="AlphaFoldDB" id="A0A139SUC9"/>
<evidence type="ECO:0000313" key="2">
    <source>
        <dbReference type="Proteomes" id="UP000072660"/>
    </source>
</evidence>
<dbReference type="EMBL" id="LSZO01000153">
    <property type="protein sequence ID" value="KXU38134.1"/>
    <property type="molecule type" value="Genomic_DNA"/>
</dbReference>
<protein>
    <recommendedName>
        <fullName evidence="3">DUF2946 domain-containing protein</fullName>
    </recommendedName>
</protein>
<comment type="caution">
    <text evidence="1">The sequence shown here is derived from an EMBL/GenBank/DDBJ whole genome shotgun (WGS) entry which is preliminary data.</text>
</comment>
<evidence type="ECO:0008006" key="3">
    <source>
        <dbReference type="Google" id="ProtNLM"/>
    </source>
</evidence>
<reference evidence="1 2" key="1">
    <citation type="submission" date="2016-02" db="EMBL/GenBank/DDBJ databases">
        <authorList>
            <person name="Wen L."/>
            <person name="He K."/>
            <person name="Yang H."/>
        </authorList>
    </citation>
    <scope>NUCLEOTIDE SEQUENCE [LARGE SCALE GENOMIC DNA]</scope>
    <source>
        <strain evidence="1 2">CV58</strain>
    </source>
</reference>
<dbReference type="Pfam" id="PF11162">
    <property type="entry name" value="DUF2946"/>
    <property type="match status" value="1"/>
</dbReference>
<sequence length="127" mass="13189">MALMLCMPLLSRYQQGMEHAAQADAGVMCLSEVSRAALAVEEQAAHALLHKGSQDHSADGGTPAQGSHLDHGAVCGYCVLAAWLLPVLALVLVVPPPARPFGVSALPATPLAPFWPTHTPRGPPLVS</sequence>
<proteinExistence type="predicted"/>
<dbReference type="InterPro" id="IPR021333">
    <property type="entry name" value="DUF2946"/>
</dbReference>